<keyword evidence="1" id="KW-1133">Transmembrane helix</keyword>
<protein>
    <submittedName>
        <fullName evidence="3">YrhK family protein</fullName>
    </submittedName>
</protein>
<reference evidence="3" key="1">
    <citation type="submission" date="2023-07" db="EMBL/GenBank/DDBJ databases">
        <title>Fictibacillus sp. isolated from freshwater pond.</title>
        <authorList>
            <person name="Kirdat K."/>
            <person name="Bhat A."/>
            <person name="Mourya A."/>
            <person name="Yadav A."/>
        </authorList>
    </citation>
    <scope>NUCLEOTIDE SEQUENCE</scope>
    <source>
        <strain evidence="3">NE201</strain>
    </source>
</reference>
<feature type="transmembrane region" description="Helical" evidence="1">
    <location>
        <begin position="56"/>
        <end position="74"/>
    </location>
</feature>
<comment type="caution">
    <text evidence="3">The sequence shown here is derived from an EMBL/GenBank/DDBJ whole genome shotgun (WGS) entry which is preliminary data.</text>
</comment>
<organism evidence="3 4">
    <name type="scientific">Fictibacillus fluitans</name>
    <dbReference type="NCBI Taxonomy" id="3058422"/>
    <lineage>
        <taxon>Bacteria</taxon>
        <taxon>Bacillati</taxon>
        <taxon>Bacillota</taxon>
        <taxon>Bacilli</taxon>
        <taxon>Bacillales</taxon>
        <taxon>Fictibacillaceae</taxon>
        <taxon>Fictibacillus</taxon>
    </lineage>
</organism>
<dbReference type="InterPro" id="IPR025424">
    <property type="entry name" value="YrhK_domain"/>
</dbReference>
<keyword evidence="1" id="KW-0472">Membrane</keyword>
<evidence type="ECO:0000256" key="1">
    <source>
        <dbReference type="SAM" id="Phobius"/>
    </source>
</evidence>
<dbReference type="EMBL" id="JAUHTR010000004">
    <property type="protein sequence ID" value="MDN4524709.1"/>
    <property type="molecule type" value="Genomic_DNA"/>
</dbReference>
<evidence type="ECO:0000259" key="2">
    <source>
        <dbReference type="Pfam" id="PF14145"/>
    </source>
</evidence>
<dbReference type="RefSeq" id="WP_301165762.1">
    <property type="nucleotide sequence ID" value="NZ_JAUHTR010000004.1"/>
</dbReference>
<evidence type="ECO:0000313" key="3">
    <source>
        <dbReference type="EMBL" id="MDN4524709.1"/>
    </source>
</evidence>
<proteinExistence type="predicted"/>
<dbReference type="Pfam" id="PF14145">
    <property type="entry name" value="YrhK"/>
    <property type="match status" value="1"/>
</dbReference>
<keyword evidence="4" id="KW-1185">Reference proteome</keyword>
<gene>
    <name evidence="3" type="ORF">QYB97_09500</name>
</gene>
<evidence type="ECO:0000313" key="4">
    <source>
        <dbReference type="Proteomes" id="UP001172721"/>
    </source>
</evidence>
<name>A0ABT8HVC9_9BACL</name>
<feature type="transmembrane region" description="Helical" evidence="1">
    <location>
        <begin position="32"/>
        <end position="50"/>
    </location>
</feature>
<accession>A0ABT8HVC9</accession>
<dbReference type="Proteomes" id="UP001172721">
    <property type="component" value="Unassembled WGS sequence"/>
</dbReference>
<feature type="domain" description="YrhK" evidence="2">
    <location>
        <begin position="24"/>
        <end position="78"/>
    </location>
</feature>
<keyword evidence="1" id="KW-0812">Transmembrane</keyword>
<sequence>MPKLKNKEDYLNLEIGNYEVWVRKRYKTLYTLNDFMIGLWFLSGSILFLFESTQTVAAWLFIAGSLQLVMRPAISLANDFHVKRQAEGMDKARRDKR</sequence>